<dbReference type="GO" id="GO:0006527">
    <property type="term" value="P:L-arginine catabolic process"/>
    <property type="evidence" value="ECO:0007669"/>
    <property type="project" value="UniProtKB-UniRule"/>
</dbReference>
<evidence type="ECO:0000313" key="6">
    <source>
        <dbReference type="Proteomes" id="UP000191116"/>
    </source>
</evidence>
<dbReference type="NCBIfam" id="TIGR03243">
    <property type="entry name" value="arg_catab_AOST"/>
    <property type="match status" value="1"/>
</dbReference>
<evidence type="ECO:0000256" key="2">
    <source>
        <dbReference type="ARBA" id="ARBA00022679"/>
    </source>
</evidence>
<dbReference type="NCBIfam" id="TIGR03244">
    <property type="entry name" value="arg_catab_AstA"/>
    <property type="match status" value="1"/>
</dbReference>
<dbReference type="Gene3D" id="2.40.40.20">
    <property type="match status" value="1"/>
</dbReference>
<dbReference type="PANTHER" id="PTHR30420">
    <property type="entry name" value="N-SUCCINYLARGININE DIHYDROLASE"/>
    <property type="match status" value="1"/>
</dbReference>
<dbReference type="InterPro" id="IPR017650">
    <property type="entry name" value="Arginine_N-succinylTrfase"/>
</dbReference>
<evidence type="ECO:0000256" key="4">
    <source>
        <dbReference type="NCBIfam" id="TIGR03244"/>
    </source>
</evidence>
<dbReference type="EMBL" id="FUWP01000005">
    <property type="protein sequence ID" value="SKA25487.1"/>
    <property type="molecule type" value="Genomic_DNA"/>
</dbReference>
<protein>
    <recommendedName>
        <fullName evidence="4">Arginine N-succinyltransferase</fullName>
        <ecNumber evidence="4">2.3.1.109</ecNumber>
    </recommendedName>
</protein>
<gene>
    <name evidence="5" type="primary">astA</name>
    <name evidence="5" type="ORF">CZ814_01525</name>
</gene>
<organism evidence="5 6">
    <name type="scientific">Photobacterium toruni</name>
    <dbReference type="NCBI Taxonomy" id="1935446"/>
    <lineage>
        <taxon>Bacteria</taxon>
        <taxon>Pseudomonadati</taxon>
        <taxon>Pseudomonadota</taxon>
        <taxon>Gammaproteobacteria</taxon>
        <taxon>Vibrionales</taxon>
        <taxon>Vibrionaceae</taxon>
        <taxon>Photobacterium</taxon>
    </lineage>
</organism>
<proteinExistence type="predicted"/>
<dbReference type="EC" id="2.3.1.109" evidence="4"/>
<evidence type="ECO:0000256" key="1">
    <source>
        <dbReference type="ARBA" id="ARBA00022503"/>
    </source>
</evidence>
<accession>A0A1T4SBD0</accession>
<dbReference type="InterPro" id="IPR007041">
    <property type="entry name" value="Arg_succinylTrfase_AstA/AruG"/>
</dbReference>
<evidence type="ECO:0000313" key="5">
    <source>
        <dbReference type="EMBL" id="SKA25487.1"/>
    </source>
</evidence>
<keyword evidence="3 5" id="KW-0012">Acyltransferase</keyword>
<dbReference type="SUPFAM" id="SSF55729">
    <property type="entry name" value="Acyl-CoA N-acyltransferases (Nat)"/>
    <property type="match status" value="1"/>
</dbReference>
<name>A0A1T4SBD0_9GAMM</name>
<sequence length="338" mass="37392">MLIIRPITNADYPALMQCAEASGHGFTSLPINEDLLRTRIQHSQVSFNTHVTSAGQESYLLVAVDSDSGQVVGTTAIEATVGLDVPFYNYHLSTVTHASRQLGVHNIVKVLTLGNQYTGDTELCSLFLLPEWRQGVNGRLLSKSRFLLMADHRQRFADVAFAEMRGVSDEQGNSPFWQWLKEHFFSIDFTYADYLTGIGHKGFIADLMPKLPIYVNLLSKEAQAVIGQVHTNTRPALQLLEQEGFCCRGYVDIFDAGPSVECDVRNIETVRHSQRYRVEIGEHTNKQCYLVSNCQLAGFRAVAAPLAVNAQGQVLMTTDVAAALNVDVGDEVRLVAQS</sequence>
<dbReference type="InterPro" id="IPR016181">
    <property type="entry name" value="Acyl_CoA_acyltransferase"/>
</dbReference>
<evidence type="ECO:0000256" key="3">
    <source>
        <dbReference type="ARBA" id="ARBA00023315"/>
    </source>
</evidence>
<dbReference type="Pfam" id="PF04958">
    <property type="entry name" value="AstA"/>
    <property type="match status" value="1"/>
</dbReference>
<dbReference type="OrthoDB" id="21121at2"/>
<dbReference type="PANTHER" id="PTHR30420:SF1">
    <property type="entry name" value="ARGININE N-SUCCINYLTRANSFERASE"/>
    <property type="match status" value="1"/>
</dbReference>
<dbReference type="GO" id="GO:0008791">
    <property type="term" value="F:arginine N-succinyltransferase activity"/>
    <property type="evidence" value="ECO:0007669"/>
    <property type="project" value="UniProtKB-UniRule"/>
</dbReference>
<dbReference type="RefSeq" id="WP_080174378.1">
    <property type="nucleotide sequence ID" value="NZ_AP024854.1"/>
</dbReference>
<dbReference type="AlphaFoldDB" id="A0A1T4SBD0"/>
<keyword evidence="2 5" id="KW-0808">Transferase</keyword>
<reference evidence="5 6" key="1">
    <citation type="submission" date="2017-02" db="EMBL/GenBank/DDBJ databases">
        <authorList>
            <person name="Peterson S.W."/>
        </authorList>
    </citation>
    <scope>NUCLEOTIDE SEQUENCE [LARGE SCALE GENOMIC DNA]</scope>
    <source>
        <strain evidence="5 6">CECT 9189</strain>
    </source>
</reference>
<dbReference type="Proteomes" id="UP000191116">
    <property type="component" value="Unassembled WGS sequence"/>
</dbReference>
<keyword evidence="1" id="KW-0056">Arginine metabolism</keyword>